<dbReference type="PANTHER" id="PTHR12835:SF5">
    <property type="entry name" value="BIOTIN--PROTEIN LIGASE"/>
    <property type="match status" value="1"/>
</dbReference>
<dbReference type="Gene3D" id="2.30.30.100">
    <property type="match status" value="1"/>
</dbReference>
<dbReference type="GO" id="GO:0005737">
    <property type="term" value="C:cytoplasm"/>
    <property type="evidence" value="ECO:0007669"/>
    <property type="project" value="TreeGrafter"/>
</dbReference>
<keyword evidence="9" id="KW-1185">Reference proteome</keyword>
<dbReference type="CDD" id="cd16442">
    <property type="entry name" value="BPL"/>
    <property type="match status" value="1"/>
</dbReference>
<dbReference type="PROSITE" id="PS51733">
    <property type="entry name" value="BPL_LPL_CATALYTIC"/>
    <property type="match status" value="1"/>
</dbReference>
<gene>
    <name evidence="8" type="ORF">B1R32_101294</name>
</gene>
<dbReference type="SUPFAM" id="SSF50037">
    <property type="entry name" value="C-terminal domain of transcriptional repressors"/>
    <property type="match status" value="1"/>
</dbReference>
<organism evidence="8 9">
    <name type="scientific">Abditibacterium utsteinense</name>
    <dbReference type="NCBI Taxonomy" id="1960156"/>
    <lineage>
        <taxon>Bacteria</taxon>
        <taxon>Pseudomonadati</taxon>
        <taxon>Abditibacteriota</taxon>
        <taxon>Abditibacteriia</taxon>
        <taxon>Abditibacteriales</taxon>
        <taxon>Abditibacteriaceae</taxon>
        <taxon>Abditibacterium</taxon>
    </lineage>
</organism>
<dbReference type="InParanoid" id="A0A2S8SXM3"/>
<accession>A0A2S8SXM3</accession>
<sequence length="241" mass="25384">MLGEPLLQLDETDSTNRVALEWNDAPHGAAVVARAQTSGRGRLGRSWESAADLGLYLSLILRVENSSAPLYSLASALGVALALENLTGASFRVKWPNDVLCLASSGAAQKVGGILCEGKAGKLVVGVGVNVNQSAAQLPPRPIFPASSLALQSGTWWEIDAVLQAVLNELNEVLPRLENAGWSVLRGEFERKCLGIGEVVRVKLEAETVIGVFDSVGENGALVLRTAGGLRPIIAGDVSYF</sequence>
<evidence type="ECO:0000256" key="6">
    <source>
        <dbReference type="ARBA" id="ARBA00047846"/>
    </source>
</evidence>
<dbReference type="Pfam" id="PF03099">
    <property type="entry name" value="BPL_LplA_LipB"/>
    <property type="match status" value="1"/>
</dbReference>
<name>A0A2S8SXM3_9BACT</name>
<dbReference type="InterPro" id="IPR004408">
    <property type="entry name" value="Biotin_CoA_COase_ligase"/>
</dbReference>
<comment type="caution">
    <text evidence="8">The sequence shown here is derived from an EMBL/GenBank/DDBJ whole genome shotgun (WGS) entry which is preliminary data.</text>
</comment>
<dbReference type="InterPro" id="IPR004143">
    <property type="entry name" value="BPL_LPL_catalytic"/>
</dbReference>
<keyword evidence="2" id="KW-0547">Nucleotide-binding</keyword>
<keyword evidence="3" id="KW-0067">ATP-binding</keyword>
<evidence type="ECO:0000256" key="4">
    <source>
        <dbReference type="ARBA" id="ARBA00023267"/>
    </source>
</evidence>
<dbReference type="EC" id="6.3.4.15" evidence="5"/>
<evidence type="ECO:0000259" key="7">
    <source>
        <dbReference type="PROSITE" id="PS51733"/>
    </source>
</evidence>
<evidence type="ECO:0000256" key="1">
    <source>
        <dbReference type="ARBA" id="ARBA00022598"/>
    </source>
</evidence>
<comment type="catalytic activity">
    <reaction evidence="6">
        <text>biotin + L-lysyl-[protein] + ATP = N(6)-biotinyl-L-lysyl-[protein] + AMP + diphosphate + H(+)</text>
        <dbReference type="Rhea" id="RHEA:11756"/>
        <dbReference type="Rhea" id="RHEA-COMP:9752"/>
        <dbReference type="Rhea" id="RHEA-COMP:10505"/>
        <dbReference type="ChEBI" id="CHEBI:15378"/>
        <dbReference type="ChEBI" id="CHEBI:29969"/>
        <dbReference type="ChEBI" id="CHEBI:30616"/>
        <dbReference type="ChEBI" id="CHEBI:33019"/>
        <dbReference type="ChEBI" id="CHEBI:57586"/>
        <dbReference type="ChEBI" id="CHEBI:83144"/>
        <dbReference type="ChEBI" id="CHEBI:456215"/>
        <dbReference type="EC" id="6.3.4.15"/>
    </reaction>
</comment>
<dbReference type="PANTHER" id="PTHR12835">
    <property type="entry name" value="BIOTIN PROTEIN LIGASE"/>
    <property type="match status" value="1"/>
</dbReference>
<evidence type="ECO:0000313" key="9">
    <source>
        <dbReference type="Proteomes" id="UP000237684"/>
    </source>
</evidence>
<evidence type="ECO:0000313" key="8">
    <source>
        <dbReference type="EMBL" id="PQV65552.1"/>
    </source>
</evidence>
<evidence type="ECO:0000256" key="5">
    <source>
        <dbReference type="ARBA" id="ARBA00024227"/>
    </source>
</evidence>
<protein>
    <recommendedName>
        <fullName evidence="5">biotin--[biotin carboxyl-carrier protein] ligase</fullName>
        <ecNumber evidence="5">6.3.4.15</ecNumber>
    </recommendedName>
</protein>
<dbReference type="InterPro" id="IPR003142">
    <property type="entry name" value="BPL_C"/>
</dbReference>
<dbReference type="GO" id="GO:0004077">
    <property type="term" value="F:biotin--[biotin carboxyl-carrier protein] ligase activity"/>
    <property type="evidence" value="ECO:0007669"/>
    <property type="project" value="UniProtKB-EC"/>
</dbReference>
<dbReference type="SUPFAM" id="SSF55681">
    <property type="entry name" value="Class II aaRS and biotin synthetases"/>
    <property type="match status" value="1"/>
</dbReference>
<evidence type="ECO:0000256" key="2">
    <source>
        <dbReference type="ARBA" id="ARBA00022741"/>
    </source>
</evidence>
<reference evidence="8 9" key="1">
    <citation type="journal article" date="2018" name="Syst. Appl. Microbiol.">
        <title>Abditibacterium utsteinense sp. nov., the first cultivated member of candidate phylum FBP, isolated from ice-free Antarctic soil samples.</title>
        <authorList>
            <person name="Tahon G."/>
            <person name="Tytgat B."/>
            <person name="Lebbe L."/>
            <person name="Carlier A."/>
            <person name="Willems A."/>
        </authorList>
    </citation>
    <scope>NUCLEOTIDE SEQUENCE [LARGE SCALE GENOMIC DNA]</scope>
    <source>
        <strain evidence="8 9">LMG 29911</strain>
    </source>
</reference>
<dbReference type="FunCoup" id="A0A2S8SXM3">
    <property type="interactions" value="360"/>
</dbReference>
<dbReference type="InterPro" id="IPR008988">
    <property type="entry name" value="Transcriptional_repressor_C"/>
</dbReference>
<keyword evidence="1 8" id="KW-0436">Ligase</keyword>
<proteinExistence type="predicted"/>
<feature type="domain" description="BPL/LPL catalytic" evidence="7">
    <location>
        <begin position="1"/>
        <end position="178"/>
    </location>
</feature>
<dbReference type="EMBL" id="NIGF01000001">
    <property type="protein sequence ID" value="PQV65552.1"/>
    <property type="molecule type" value="Genomic_DNA"/>
</dbReference>
<dbReference type="GO" id="GO:0005524">
    <property type="term" value="F:ATP binding"/>
    <property type="evidence" value="ECO:0007669"/>
    <property type="project" value="UniProtKB-KW"/>
</dbReference>
<dbReference type="Gene3D" id="3.30.930.10">
    <property type="entry name" value="Bira Bifunctional Protein, Domain 2"/>
    <property type="match status" value="1"/>
</dbReference>
<dbReference type="InterPro" id="IPR045864">
    <property type="entry name" value="aa-tRNA-synth_II/BPL/LPL"/>
</dbReference>
<dbReference type="AlphaFoldDB" id="A0A2S8SXM3"/>
<keyword evidence="4" id="KW-0092">Biotin</keyword>
<evidence type="ECO:0000256" key="3">
    <source>
        <dbReference type="ARBA" id="ARBA00022840"/>
    </source>
</evidence>
<dbReference type="Proteomes" id="UP000237684">
    <property type="component" value="Unassembled WGS sequence"/>
</dbReference>
<dbReference type="NCBIfam" id="TIGR00121">
    <property type="entry name" value="birA_ligase"/>
    <property type="match status" value="1"/>
</dbReference>
<dbReference type="Pfam" id="PF02237">
    <property type="entry name" value="BPL_C"/>
    <property type="match status" value="1"/>
</dbReference>